<dbReference type="SUPFAM" id="SSF103473">
    <property type="entry name" value="MFS general substrate transporter"/>
    <property type="match status" value="1"/>
</dbReference>
<dbReference type="STRING" id="231916.A0A409VYY0"/>
<protein>
    <recommendedName>
        <fullName evidence="8">Major facilitator superfamily (MFS) profile domain-containing protein</fullName>
    </recommendedName>
</protein>
<feature type="transmembrane region" description="Helical" evidence="7">
    <location>
        <begin position="43"/>
        <end position="63"/>
    </location>
</feature>
<feature type="compositionally biased region" description="Polar residues" evidence="6">
    <location>
        <begin position="9"/>
        <end position="25"/>
    </location>
</feature>
<comment type="caution">
    <text evidence="9">The sequence shown here is derived from an EMBL/GenBank/DDBJ whole genome shotgun (WGS) entry which is preliminary data.</text>
</comment>
<feature type="transmembrane region" description="Helical" evidence="7">
    <location>
        <begin position="331"/>
        <end position="355"/>
    </location>
</feature>
<evidence type="ECO:0000256" key="4">
    <source>
        <dbReference type="ARBA" id="ARBA00022989"/>
    </source>
</evidence>
<evidence type="ECO:0000313" key="9">
    <source>
        <dbReference type="EMBL" id="PPQ71472.1"/>
    </source>
</evidence>
<dbReference type="FunFam" id="1.20.1250.20:FF:000172">
    <property type="entry name" value="MFS multidrug resistance transporter"/>
    <property type="match status" value="1"/>
</dbReference>
<name>A0A409VYY0_9AGAR</name>
<feature type="domain" description="Major facilitator superfamily (MFS) profile" evidence="8">
    <location>
        <begin position="44"/>
        <end position="509"/>
    </location>
</feature>
<evidence type="ECO:0000313" key="10">
    <source>
        <dbReference type="Proteomes" id="UP000284706"/>
    </source>
</evidence>
<evidence type="ECO:0000256" key="2">
    <source>
        <dbReference type="ARBA" id="ARBA00022448"/>
    </source>
</evidence>
<dbReference type="InParanoid" id="A0A409VYY0"/>
<feature type="transmembrane region" description="Helical" evidence="7">
    <location>
        <begin position="186"/>
        <end position="208"/>
    </location>
</feature>
<accession>A0A409VYY0</accession>
<dbReference type="PROSITE" id="PS50850">
    <property type="entry name" value="MFS"/>
    <property type="match status" value="1"/>
</dbReference>
<feature type="transmembrane region" description="Helical" evidence="7">
    <location>
        <begin position="220"/>
        <end position="239"/>
    </location>
</feature>
<proteinExistence type="predicted"/>
<dbReference type="GO" id="GO:0022857">
    <property type="term" value="F:transmembrane transporter activity"/>
    <property type="evidence" value="ECO:0007669"/>
    <property type="project" value="InterPro"/>
</dbReference>
<evidence type="ECO:0000259" key="8">
    <source>
        <dbReference type="PROSITE" id="PS50850"/>
    </source>
</evidence>
<feature type="transmembrane region" description="Helical" evidence="7">
    <location>
        <begin position="423"/>
        <end position="448"/>
    </location>
</feature>
<evidence type="ECO:0000256" key="6">
    <source>
        <dbReference type="SAM" id="MobiDB-lite"/>
    </source>
</evidence>
<feature type="transmembrane region" description="Helical" evidence="7">
    <location>
        <begin position="484"/>
        <end position="505"/>
    </location>
</feature>
<dbReference type="PANTHER" id="PTHR23502:SF51">
    <property type="entry name" value="QUINIDINE RESISTANCE PROTEIN 1-RELATED"/>
    <property type="match status" value="1"/>
</dbReference>
<dbReference type="EMBL" id="NHYE01005501">
    <property type="protein sequence ID" value="PPQ71472.1"/>
    <property type="molecule type" value="Genomic_DNA"/>
</dbReference>
<feature type="transmembrane region" description="Helical" evidence="7">
    <location>
        <begin position="298"/>
        <end position="325"/>
    </location>
</feature>
<dbReference type="InterPro" id="IPR020846">
    <property type="entry name" value="MFS_dom"/>
</dbReference>
<feature type="transmembrane region" description="Helical" evidence="7">
    <location>
        <begin position="394"/>
        <end position="411"/>
    </location>
</feature>
<evidence type="ECO:0000256" key="1">
    <source>
        <dbReference type="ARBA" id="ARBA00004141"/>
    </source>
</evidence>
<dbReference type="Gene3D" id="1.20.1250.20">
    <property type="entry name" value="MFS general substrate transporter like domains"/>
    <property type="match status" value="1"/>
</dbReference>
<dbReference type="AlphaFoldDB" id="A0A409VYY0"/>
<keyword evidence="2" id="KW-0813">Transport</keyword>
<evidence type="ECO:0000256" key="3">
    <source>
        <dbReference type="ARBA" id="ARBA00022692"/>
    </source>
</evidence>
<dbReference type="PANTHER" id="PTHR23502">
    <property type="entry name" value="MAJOR FACILITATOR SUPERFAMILY"/>
    <property type="match status" value="1"/>
</dbReference>
<dbReference type="OrthoDB" id="440553at2759"/>
<feature type="region of interest" description="Disordered" evidence="6">
    <location>
        <begin position="1"/>
        <end position="25"/>
    </location>
</feature>
<feature type="transmembrane region" description="Helical" evidence="7">
    <location>
        <begin position="79"/>
        <end position="98"/>
    </location>
</feature>
<dbReference type="GO" id="GO:0005886">
    <property type="term" value="C:plasma membrane"/>
    <property type="evidence" value="ECO:0007669"/>
    <property type="project" value="TreeGrafter"/>
</dbReference>
<dbReference type="Proteomes" id="UP000284706">
    <property type="component" value="Unassembled WGS sequence"/>
</dbReference>
<gene>
    <name evidence="9" type="ORF">CVT26_011251</name>
</gene>
<evidence type="ECO:0000256" key="5">
    <source>
        <dbReference type="ARBA" id="ARBA00023136"/>
    </source>
</evidence>
<keyword evidence="4 7" id="KW-1133">Transmembrane helix</keyword>
<reference evidence="9 10" key="1">
    <citation type="journal article" date="2018" name="Evol. Lett.">
        <title>Horizontal gene cluster transfer increased hallucinogenic mushroom diversity.</title>
        <authorList>
            <person name="Reynolds H.T."/>
            <person name="Vijayakumar V."/>
            <person name="Gluck-Thaler E."/>
            <person name="Korotkin H.B."/>
            <person name="Matheny P.B."/>
            <person name="Slot J.C."/>
        </authorList>
    </citation>
    <scope>NUCLEOTIDE SEQUENCE [LARGE SCALE GENOMIC DNA]</scope>
    <source>
        <strain evidence="9 10">SRW20</strain>
    </source>
</reference>
<organism evidence="9 10">
    <name type="scientific">Gymnopilus dilepis</name>
    <dbReference type="NCBI Taxonomy" id="231916"/>
    <lineage>
        <taxon>Eukaryota</taxon>
        <taxon>Fungi</taxon>
        <taxon>Dikarya</taxon>
        <taxon>Basidiomycota</taxon>
        <taxon>Agaricomycotina</taxon>
        <taxon>Agaricomycetes</taxon>
        <taxon>Agaricomycetidae</taxon>
        <taxon>Agaricales</taxon>
        <taxon>Agaricineae</taxon>
        <taxon>Hymenogastraceae</taxon>
        <taxon>Gymnopilus</taxon>
    </lineage>
</organism>
<keyword evidence="5 7" id="KW-0472">Membrane</keyword>
<keyword evidence="3 7" id="KW-0812">Transmembrane</keyword>
<dbReference type="InterPro" id="IPR036259">
    <property type="entry name" value="MFS_trans_sf"/>
</dbReference>
<sequence>MTEDEKTRPSNTNEPSPGSESIPPQTSLVDQAYGRFSRSEKWFIVWLTAFVGLFSPLTANIYFPAIPTLSQAFNKSTELINLTVTMYMVLQGVAPMLWGPVSDHVGRRPISAACLLILSLSCVGLALVPTKDYWLLMILRCLQATGSASTIAIGQNFMFNYRWYPDKSPGAGVVGDISTRSERGGFFGLFTIGPMVGPAIGPVIGGVLSQRLGWRFDTSLILVLVNADPSSCFVIIILFQPETLHSVVDSSRSRLFLVYRPVVPVIGRKDTTVKGTASSRPKVPKNPFRIFLNPDIDVLLAVTALICAVFYGVLASISSLFVAAYPFLNETTIGLCFLGIGGGMAIGSSVNGRILDAQYQRYKRKAMAERRETESPVDLSREESFPLEKARLSLMPYMVMVMAAVCAGYGWCIQKKVNIAGPLILQFIVGYIGTAVMNTCSTLMIDLLPGQSSSVTACNNLVRCTLSAVIVSVIDLMMKSMGIGWTYVFHCGMALLSLPLLYLSMHIGPRYRVKRQRQREEEMARARGSIS</sequence>
<feature type="transmembrane region" description="Helical" evidence="7">
    <location>
        <begin position="110"/>
        <end position="128"/>
    </location>
</feature>
<dbReference type="Pfam" id="PF07690">
    <property type="entry name" value="MFS_1"/>
    <property type="match status" value="1"/>
</dbReference>
<dbReference type="InterPro" id="IPR011701">
    <property type="entry name" value="MFS"/>
</dbReference>
<evidence type="ECO:0000256" key="7">
    <source>
        <dbReference type="SAM" id="Phobius"/>
    </source>
</evidence>
<keyword evidence="10" id="KW-1185">Reference proteome</keyword>
<comment type="subcellular location">
    <subcellularLocation>
        <location evidence="1">Membrane</location>
        <topology evidence="1">Multi-pass membrane protein</topology>
    </subcellularLocation>
</comment>